<comment type="similarity">
    <text evidence="1">Belongs to the UDP-glycosyltransferase family.</text>
</comment>
<protein>
    <submittedName>
        <fullName evidence="4">UDP-glucosyltransferase</fullName>
    </submittedName>
</protein>
<dbReference type="InterPro" id="IPR002213">
    <property type="entry name" value="UDP_glucos_trans"/>
</dbReference>
<organism evidence="4 5">
    <name type="scientific">Bacillus gaemokensis</name>
    <dbReference type="NCBI Taxonomy" id="574375"/>
    <lineage>
        <taxon>Bacteria</taxon>
        <taxon>Bacillati</taxon>
        <taxon>Bacillota</taxon>
        <taxon>Bacilli</taxon>
        <taxon>Bacillales</taxon>
        <taxon>Bacillaceae</taxon>
        <taxon>Bacillus</taxon>
        <taxon>Bacillus cereus group</taxon>
    </lineage>
</organism>
<evidence type="ECO:0000313" key="4">
    <source>
        <dbReference type="EMBL" id="KEK21967.1"/>
    </source>
</evidence>
<dbReference type="PANTHER" id="PTHR48050">
    <property type="entry name" value="STEROL 3-BETA-GLUCOSYLTRANSFERASE"/>
    <property type="match status" value="1"/>
</dbReference>
<dbReference type="GO" id="GO:0016758">
    <property type="term" value="F:hexosyltransferase activity"/>
    <property type="evidence" value="ECO:0007669"/>
    <property type="project" value="InterPro"/>
</dbReference>
<keyword evidence="5" id="KW-1185">Reference proteome</keyword>
<gene>
    <name evidence="4" type="ORF">BAGA_23060</name>
</gene>
<sequence>MANILMINFPAEGHVNPTVGVAKAFVDRGDSVYYITTENFRERLENVGVHVRVHPNVLEAKKNYITNFHEFLKIHMRISLYILEIVRELSQDVTFDVVYYDTFGAGKLVRDYLGIPGISSSSTFVFPNDFFEKSSLHGQSEWNVSPDEEMKGLLYQMQEIFGVSPENELQFMRNDGELNIVYTSRYFQPNSDIYDEKEYVFVGPVLVERQQNQDFPLLQLKNEKVLYISLGTVLQNMEEFFNICIEAFADFDGKVVIAVGKEIDFNKLSPAPDQFIIRSYVPQLEILQQADVFITHGGMNSVSEAIFYNVPLVVLPHDKDQPTIAQRLEELGAGYSLTLKHVDAHKLKEAVSVVLSKDMYREGIRKINESFQQSGGVEKVIQAIDLFIETKIHQR</sequence>
<dbReference type="NCBIfam" id="TIGR01426">
    <property type="entry name" value="MGT"/>
    <property type="match status" value="1"/>
</dbReference>
<dbReference type="SUPFAM" id="SSF53756">
    <property type="entry name" value="UDP-Glycosyltransferase/glycogen phosphorylase"/>
    <property type="match status" value="1"/>
</dbReference>
<dbReference type="GO" id="GO:0017000">
    <property type="term" value="P:antibiotic biosynthetic process"/>
    <property type="evidence" value="ECO:0007669"/>
    <property type="project" value="UniProtKB-ARBA"/>
</dbReference>
<dbReference type="Proteomes" id="UP000027778">
    <property type="component" value="Unassembled WGS sequence"/>
</dbReference>
<dbReference type="Pfam" id="PF06722">
    <property type="entry name" value="EryCIII-like_C"/>
    <property type="match status" value="1"/>
</dbReference>
<dbReference type="RefSeq" id="WP_033678577.1">
    <property type="nucleotide sequence ID" value="NZ_JOTM01000046.1"/>
</dbReference>
<dbReference type="FunFam" id="3.40.50.2000:FF:000072">
    <property type="entry name" value="Glycosyl transferase"/>
    <property type="match status" value="1"/>
</dbReference>
<dbReference type="STRING" id="574375.AZF08_00010"/>
<dbReference type="PANTHER" id="PTHR48050:SF13">
    <property type="entry name" value="STEROL 3-BETA-GLUCOSYLTRANSFERASE UGT80A2"/>
    <property type="match status" value="1"/>
</dbReference>
<accession>A0A073K6C1</accession>
<dbReference type="AlphaFoldDB" id="A0A073K6C1"/>
<dbReference type="eggNOG" id="COG1819">
    <property type="taxonomic scope" value="Bacteria"/>
</dbReference>
<name>A0A073K6C1_9BACI</name>
<dbReference type="CDD" id="cd03784">
    <property type="entry name" value="GT1_Gtf-like"/>
    <property type="match status" value="1"/>
</dbReference>
<dbReference type="EMBL" id="JOTM01000046">
    <property type="protein sequence ID" value="KEK21967.1"/>
    <property type="molecule type" value="Genomic_DNA"/>
</dbReference>
<evidence type="ECO:0000256" key="1">
    <source>
        <dbReference type="ARBA" id="ARBA00009995"/>
    </source>
</evidence>
<dbReference type="InterPro" id="IPR006326">
    <property type="entry name" value="UDPGT_MGT-like"/>
</dbReference>
<keyword evidence="2 4" id="KW-0808">Transferase</keyword>
<evidence type="ECO:0000256" key="2">
    <source>
        <dbReference type="ARBA" id="ARBA00022679"/>
    </source>
</evidence>
<dbReference type="Gene3D" id="3.40.50.2000">
    <property type="entry name" value="Glycogen Phosphorylase B"/>
    <property type="match status" value="2"/>
</dbReference>
<comment type="caution">
    <text evidence="4">The sequence shown here is derived from an EMBL/GenBank/DDBJ whole genome shotgun (WGS) entry which is preliminary data.</text>
</comment>
<evidence type="ECO:0000313" key="5">
    <source>
        <dbReference type="Proteomes" id="UP000027778"/>
    </source>
</evidence>
<reference evidence="4 5" key="1">
    <citation type="submission" date="2014-06" db="EMBL/GenBank/DDBJ databases">
        <title>Draft genome sequence of Bacillus gaemokensis JCM 15801 (MCCC 1A00707).</title>
        <authorList>
            <person name="Lai Q."/>
            <person name="Liu Y."/>
            <person name="Shao Z."/>
        </authorList>
    </citation>
    <scope>NUCLEOTIDE SEQUENCE [LARGE SCALE GENOMIC DNA]</scope>
    <source>
        <strain evidence="4 5">JCM 15801</strain>
    </source>
</reference>
<dbReference type="InterPro" id="IPR010610">
    <property type="entry name" value="EryCIII-like_C"/>
</dbReference>
<feature type="domain" description="Erythromycin biosynthesis protein CIII-like C-terminal" evidence="3">
    <location>
        <begin position="245"/>
        <end position="370"/>
    </location>
</feature>
<dbReference type="InterPro" id="IPR050426">
    <property type="entry name" value="Glycosyltransferase_28"/>
</dbReference>
<dbReference type="OrthoDB" id="6620093at2"/>
<evidence type="ECO:0000259" key="3">
    <source>
        <dbReference type="Pfam" id="PF06722"/>
    </source>
</evidence>
<dbReference type="GO" id="GO:0008194">
    <property type="term" value="F:UDP-glycosyltransferase activity"/>
    <property type="evidence" value="ECO:0007669"/>
    <property type="project" value="InterPro"/>
</dbReference>
<proteinExistence type="inferred from homology"/>